<dbReference type="Gene3D" id="2.30.130.40">
    <property type="entry name" value="LON domain-like"/>
    <property type="match status" value="1"/>
</dbReference>
<protein>
    <submittedName>
        <fullName evidence="8">Uncharacterized protein</fullName>
    </submittedName>
</protein>
<dbReference type="InterPro" id="IPR001841">
    <property type="entry name" value="Znf_RING"/>
</dbReference>
<dbReference type="InterPro" id="IPR017907">
    <property type="entry name" value="Znf_RING_CS"/>
</dbReference>
<dbReference type="PROSITE" id="PS51787">
    <property type="entry name" value="LON_N"/>
    <property type="match status" value="1"/>
</dbReference>
<dbReference type="CDD" id="cd16514">
    <property type="entry name" value="RING-HC_LONFs_rpt2"/>
    <property type="match status" value="1"/>
</dbReference>
<evidence type="ECO:0000256" key="5">
    <source>
        <dbReference type="SAM" id="MobiDB-lite"/>
    </source>
</evidence>
<evidence type="ECO:0000259" key="6">
    <source>
        <dbReference type="PROSITE" id="PS50089"/>
    </source>
</evidence>
<dbReference type="PROSITE" id="PS00518">
    <property type="entry name" value="ZF_RING_1"/>
    <property type="match status" value="1"/>
</dbReference>
<dbReference type="GO" id="GO:0061630">
    <property type="term" value="F:ubiquitin protein ligase activity"/>
    <property type="evidence" value="ECO:0007669"/>
    <property type="project" value="TreeGrafter"/>
</dbReference>
<proteinExistence type="predicted"/>
<evidence type="ECO:0000259" key="7">
    <source>
        <dbReference type="PROSITE" id="PS51787"/>
    </source>
</evidence>
<dbReference type="SUPFAM" id="SSF88697">
    <property type="entry name" value="PUA domain-like"/>
    <property type="match status" value="1"/>
</dbReference>
<dbReference type="Pfam" id="PF02190">
    <property type="entry name" value="LON_substr_bdg"/>
    <property type="match status" value="1"/>
</dbReference>
<dbReference type="Gene3D" id="1.20.58.1480">
    <property type="match status" value="1"/>
</dbReference>
<accession>A0A9P6DD50</accession>
<evidence type="ECO:0000256" key="4">
    <source>
        <dbReference type="PROSITE-ProRule" id="PRU00175"/>
    </source>
</evidence>
<feature type="compositionally biased region" description="Basic residues" evidence="5">
    <location>
        <begin position="132"/>
        <end position="142"/>
    </location>
</feature>
<dbReference type="PANTHER" id="PTHR23327:SF42">
    <property type="entry name" value="LON PEPTIDASE N-TERMINAL DOMAIN AND RING FINGER PROTEIN C14F5.10C"/>
    <property type="match status" value="1"/>
</dbReference>
<feature type="compositionally biased region" description="Basic and acidic residues" evidence="5">
    <location>
        <begin position="73"/>
        <end position="89"/>
    </location>
</feature>
<comment type="caution">
    <text evidence="8">The sequence shown here is derived from an EMBL/GenBank/DDBJ whole genome shotgun (WGS) entry which is preliminary data.</text>
</comment>
<feature type="compositionally biased region" description="Low complexity" evidence="5">
    <location>
        <begin position="48"/>
        <end position="63"/>
    </location>
</feature>
<feature type="region of interest" description="Disordered" evidence="5">
    <location>
        <begin position="177"/>
        <end position="200"/>
    </location>
</feature>
<name>A0A9P6DD50_PLEER</name>
<dbReference type="InterPro" id="IPR046336">
    <property type="entry name" value="Lon_prtase_N_sf"/>
</dbReference>
<dbReference type="PROSITE" id="PS50089">
    <property type="entry name" value="ZF_RING_2"/>
    <property type="match status" value="1"/>
</dbReference>
<evidence type="ECO:0000256" key="2">
    <source>
        <dbReference type="ARBA" id="ARBA00022771"/>
    </source>
</evidence>
<dbReference type="Gene3D" id="3.30.40.10">
    <property type="entry name" value="Zinc/RING finger domain, C3HC4 (zinc finger)"/>
    <property type="match status" value="2"/>
</dbReference>
<dbReference type="SMART" id="SM00184">
    <property type="entry name" value="RING"/>
    <property type="match status" value="2"/>
</dbReference>
<dbReference type="GO" id="GO:0008270">
    <property type="term" value="F:zinc ion binding"/>
    <property type="evidence" value="ECO:0007669"/>
    <property type="project" value="UniProtKB-KW"/>
</dbReference>
<feature type="compositionally biased region" description="Low complexity" evidence="5">
    <location>
        <begin position="455"/>
        <end position="469"/>
    </location>
</feature>
<feature type="domain" description="Lon N-terminal" evidence="7">
    <location>
        <begin position="287"/>
        <end position="578"/>
    </location>
</feature>
<evidence type="ECO:0000256" key="1">
    <source>
        <dbReference type="ARBA" id="ARBA00022723"/>
    </source>
</evidence>
<dbReference type="AlphaFoldDB" id="A0A9P6DD50"/>
<feature type="domain" description="RING-type" evidence="6">
    <location>
        <begin position="214"/>
        <end position="252"/>
    </location>
</feature>
<organism evidence="8 9">
    <name type="scientific">Pleurotus eryngii</name>
    <name type="common">Boletus of the steppes</name>
    <dbReference type="NCBI Taxonomy" id="5323"/>
    <lineage>
        <taxon>Eukaryota</taxon>
        <taxon>Fungi</taxon>
        <taxon>Dikarya</taxon>
        <taxon>Basidiomycota</taxon>
        <taxon>Agaricomycotina</taxon>
        <taxon>Agaricomycetes</taxon>
        <taxon>Agaricomycetidae</taxon>
        <taxon>Agaricales</taxon>
        <taxon>Pleurotineae</taxon>
        <taxon>Pleurotaceae</taxon>
        <taxon>Pleurotus</taxon>
    </lineage>
</organism>
<reference evidence="8" key="1">
    <citation type="submission" date="2020-11" db="EMBL/GenBank/DDBJ databases">
        <authorList>
            <consortium name="DOE Joint Genome Institute"/>
            <person name="Ahrendt S."/>
            <person name="Riley R."/>
            <person name="Andreopoulos W."/>
            <person name="Labutti K."/>
            <person name="Pangilinan J."/>
            <person name="Ruiz-Duenas F.J."/>
            <person name="Barrasa J.M."/>
            <person name="Sanchez-Garcia M."/>
            <person name="Camarero S."/>
            <person name="Miyauchi S."/>
            <person name="Serrano A."/>
            <person name="Linde D."/>
            <person name="Babiker R."/>
            <person name="Drula E."/>
            <person name="Ayuso-Fernandez I."/>
            <person name="Pacheco R."/>
            <person name="Padilla G."/>
            <person name="Ferreira P."/>
            <person name="Barriuso J."/>
            <person name="Kellner H."/>
            <person name="Castanera R."/>
            <person name="Alfaro M."/>
            <person name="Ramirez L."/>
            <person name="Pisabarro A.G."/>
            <person name="Kuo A."/>
            <person name="Tritt A."/>
            <person name="Lipzen A."/>
            <person name="He G."/>
            <person name="Yan M."/>
            <person name="Ng V."/>
            <person name="Cullen D."/>
            <person name="Martin F."/>
            <person name="Rosso M.-N."/>
            <person name="Henrissat B."/>
            <person name="Hibbett D."/>
            <person name="Martinez A.T."/>
            <person name="Grigoriev I.V."/>
        </authorList>
    </citation>
    <scope>NUCLEOTIDE SEQUENCE</scope>
    <source>
        <strain evidence="8">ATCC 90797</strain>
    </source>
</reference>
<dbReference type="InterPro" id="IPR013083">
    <property type="entry name" value="Znf_RING/FYVE/PHD"/>
</dbReference>
<feature type="compositionally biased region" description="Acidic residues" evidence="5">
    <location>
        <begin position="410"/>
        <end position="434"/>
    </location>
</feature>
<evidence type="ECO:0000256" key="3">
    <source>
        <dbReference type="ARBA" id="ARBA00022833"/>
    </source>
</evidence>
<dbReference type="InterPro" id="IPR003111">
    <property type="entry name" value="Lon_prtase_N"/>
</dbReference>
<feature type="region of interest" description="Disordered" evidence="5">
    <location>
        <begin position="48"/>
        <end position="164"/>
    </location>
</feature>
<keyword evidence="9" id="KW-1185">Reference proteome</keyword>
<dbReference type="InterPro" id="IPR015947">
    <property type="entry name" value="PUA-like_sf"/>
</dbReference>
<dbReference type="EMBL" id="MU154628">
    <property type="protein sequence ID" value="KAF9491005.1"/>
    <property type="molecule type" value="Genomic_DNA"/>
</dbReference>
<dbReference type="Proteomes" id="UP000807025">
    <property type="component" value="Unassembled WGS sequence"/>
</dbReference>
<gene>
    <name evidence="8" type="ORF">BDN71DRAFT_1399095</name>
</gene>
<keyword evidence="2 4" id="KW-0863">Zinc-finger</keyword>
<feature type="region of interest" description="Disordered" evidence="5">
    <location>
        <begin position="410"/>
        <end position="473"/>
    </location>
</feature>
<dbReference type="SUPFAM" id="SSF57850">
    <property type="entry name" value="RING/U-box"/>
    <property type="match status" value="2"/>
</dbReference>
<dbReference type="PANTHER" id="PTHR23327">
    <property type="entry name" value="RING FINGER PROTEIN 127"/>
    <property type="match status" value="1"/>
</dbReference>
<evidence type="ECO:0000313" key="9">
    <source>
        <dbReference type="Proteomes" id="UP000807025"/>
    </source>
</evidence>
<sequence length="590" mass="66210">MYPDALAALLVCSLCRSTLKEPTTLRCGHSVCGGHVKYHNVCPLGSCSNDSSSSRPNIPSTSRVAYHPLPESSQERERPSLQSSERKVDVAVNKLLALARRGLSPTETNEPTPTPTPDHNDSDSDGGESPTRPRKRRRRHLRSPPPPQPSASASNARHDSPEPEFDLLSHLRHSSALHRTTRPNEPLPDIPLQPETPTSDDARFDKELLTELTCEICFQLLYEPLTTPCQHTYCTKCLHRSLDHSPSCPLCRQDLPDYAYFQEHPENTLIRTIILQAFPEIYEERKATIVAEERDARLDTPIFVCQLSFPGIPTFLHFFEPRYRLMLRRCLESPHPCFGMVMPPRSGFSNAPNSANAGITIEYGTMLEIRSVQMLNDGRSMVETFGTHRFRILEKGLLDGYVVGRVERIDDEESDFGEEEESDFEDNDEDEGTIDELTHAAGTRVEPQSHARDPSSTVSTASTSTDSSSPGRLLRRIASSFSTPPPTRSYRPSFDGPSTLELMDTCTTFLQELERGTAPWVVQRLNNAYGMPPTDPASFSFWVALVLPIEESEKAKLLPIRSARLRLRVVVGWIEQLRGNWWFTSGCTIL</sequence>
<keyword evidence="3" id="KW-0862">Zinc</keyword>
<keyword evidence="1" id="KW-0479">Metal-binding</keyword>
<evidence type="ECO:0000313" key="8">
    <source>
        <dbReference type="EMBL" id="KAF9491005.1"/>
    </source>
</evidence>
<dbReference type="Pfam" id="PF13923">
    <property type="entry name" value="zf-C3HC4_2"/>
    <property type="match status" value="1"/>
</dbReference>
<dbReference type="SMART" id="SM00464">
    <property type="entry name" value="LON"/>
    <property type="match status" value="1"/>
</dbReference>
<dbReference type="OrthoDB" id="264917at2759"/>